<protein>
    <submittedName>
        <fullName evidence="2">Uncharacterized protein</fullName>
    </submittedName>
</protein>
<gene>
    <name evidence="2" type="ORF">CBP36_02345</name>
</gene>
<feature type="transmembrane region" description="Helical" evidence="1">
    <location>
        <begin position="60"/>
        <end position="83"/>
    </location>
</feature>
<reference evidence="2" key="1">
    <citation type="submission" date="2017-05" db="EMBL/GenBank/DDBJ databases">
        <title>Polyphasic characterization of four soil-derived phenanthrene-degrading Acidovorax strains and proposal of Acidovorax phenanthrenivorans sp. nov.</title>
        <authorList>
            <person name="Singleton D."/>
            <person name="Lee J."/>
            <person name="Dickey A.N."/>
            <person name="Stroud A."/>
            <person name="Scholl E.H."/>
            <person name="Wright F.A."/>
            <person name="Aitken M.D."/>
        </authorList>
    </citation>
    <scope>NUCLEOTIDE SEQUENCE</scope>
    <source>
        <strain evidence="2">P4</strain>
    </source>
</reference>
<feature type="transmembrane region" description="Helical" evidence="1">
    <location>
        <begin position="89"/>
        <end position="110"/>
    </location>
</feature>
<keyword evidence="3" id="KW-1185">Reference proteome</keyword>
<sequence length="150" mass="16283">MCHAPRCSWCRAAPVYCHYHDHEWGFPVVCPMTHVCPHCQKRGVSNAALRWSTREGPAQCGYCAGLSHVLASTSSAIGVFTWMTLIGGLVLGLVLSSVAVAVAGFLVAGFGNVWMWRRCELFPTERKAARTAQRVGWAAALFAVVMALFG</sequence>
<dbReference type="Gene3D" id="1.10.340.30">
    <property type="entry name" value="Hypothetical protein, domain 2"/>
    <property type="match status" value="1"/>
</dbReference>
<feature type="transmembrane region" description="Helical" evidence="1">
    <location>
        <begin position="131"/>
        <end position="149"/>
    </location>
</feature>
<proteinExistence type="predicted"/>
<keyword evidence="1" id="KW-0812">Transmembrane</keyword>
<dbReference type="OrthoDB" id="8821185at2"/>
<dbReference type="GO" id="GO:0006281">
    <property type="term" value="P:DNA repair"/>
    <property type="evidence" value="ECO:0007669"/>
    <property type="project" value="InterPro"/>
</dbReference>
<evidence type="ECO:0000313" key="3">
    <source>
        <dbReference type="Proteomes" id="UP000194440"/>
    </source>
</evidence>
<dbReference type="KEGG" id="acip:CBP36_02345"/>
<dbReference type="InterPro" id="IPR011257">
    <property type="entry name" value="DNA_glycosylase"/>
</dbReference>
<organism evidence="2 3">
    <name type="scientific">Acidovorax carolinensis</name>
    <dbReference type="NCBI Taxonomy" id="553814"/>
    <lineage>
        <taxon>Bacteria</taxon>
        <taxon>Pseudomonadati</taxon>
        <taxon>Pseudomonadota</taxon>
        <taxon>Betaproteobacteria</taxon>
        <taxon>Burkholderiales</taxon>
        <taxon>Comamonadaceae</taxon>
        <taxon>Acidovorax</taxon>
    </lineage>
</organism>
<evidence type="ECO:0000256" key="1">
    <source>
        <dbReference type="SAM" id="Phobius"/>
    </source>
</evidence>
<dbReference type="AlphaFoldDB" id="A0A240U9U9"/>
<dbReference type="GO" id="GO:0003824">
    <property type="term" value="F:catalytic activity"/>
    <property type="evidence" value="ECO:0007669"/>
    <property type="project" value="InterPro"/>
</dbReference>
<evidence type="ECO:0000313" key="2">
    <source>
        <dbReference type="EMBL" id="ART57845.1"/>
    </source>
</evidence>
<dbReference type="EMBL" id="CP021366">
    <property type="protein sequence ID" value="ART57845.1"/>
    <property type="molecule type" value="Genomic_DNA"/>
</dbReference>
<name>A0A240U9U9_9BURK</name>
<dbReference type="SUPFAM" id="SSF48150">
    <property type="entry name" value="DNA-glycosylase"/>
    <property type="match status" value="1"/>
</dbReference>
<dbReference type="Proteomes" id="UP000194440">
    <property type="component" value="Chromosome"/>
</dbReference>
<keyword evidence="1" id="KW-1133">Transmembrane helix</keyword>
<keyword evidence="1" id="KW-0472">Membrane</keyword>
<dbReference type="KEGG" id="acis:CBP35_16595"/>
<accession>A0A240U9U9</accession>